<keyword evidence="2" id="KW-1185">Reference proteome</keyword>
<dbReference type="EMBL" id="CAAALY010086514">
    <property type="protein sequence ID" value="VEL27331.1"/>
    <property type="molecule type" value="Genomic_DNA"/>
</dbReference>
<accession>A0A3S5CQ53</accession>
<proteinExistence type="predicted"/>
<sequence length="97" mass="10882">MINSSESSELSELYGRLVHRILRLLLHASYVHSRLSDSRSSTALKDSVTLNVIRGLRDAISGLQASLMQVSMVFVMTSLSQVSQLFLHWHTAAPQWD</sequence>
<dbReference type="Proteomes" id="UP000784294">
    <property type="component" value="Unassembled WGS sequence"/>
</dbReference>
<dbReference type="AlphaFoldDB" id="A0A3S5CQ53"/>
<comment type="caution">
    <text evidence="1">The sequence shown here is derived from an EMBL/GenBank/DDBJ whole genome shotgun (WGS) entry which is preliminary data.</text>
</comment>
<protein>
    <submittedName>
        <fullName evidence="1">Uncharacterized protein</fullName>
    </submittedName>
</protein>
<organism evidence="1 2">
    <name type="scientific">Protopolystoma xenopodis</name>
    <dbReference type="NCBI Taxonomy" id="117903"/>
    <lineage>
        <taxon>Eukaryota</taxon>
        <taxon>Metazoa</taxon>
        <taxon>Spiralia</taxon>
        <taxon>Lophotrochozoa</taxon>
        <taxon>Platyhelminthes</taxon>
        <taxon>Monogenea</taxon>
        <taxon>Polyopisthocotylea</taxon>
        <taxon>Polystomatidea</taxon>
        <taxon>Polystomatidae</taxon>
        <taxon>Protopolystoma</taxon>
    </lineage>
</organism>
<name>A0A3S5CQ53_9PLAT</name>
<gene>
    <name evidence="1" type="ORF">PXEA_LOCUS20771</name>
</gene>
<reference evidence="1" key="1">
    <citation type="submission" date="2018-11" db="EMBL/GenBank/DDBJ databases">
        <authorList>
            <consortium name="Pathogen Informatics"/>
        </authorList>
    </citation>
    <scope>NUCLEOTIDE SEQUENCE</scope>
</reference>
<evidence type="ECO:0000313" key="1">
    <source>
        <dbReference type="EMBL" id="VEL27331.1"/>
    </source>
</evidence>
<evidence type="ECO:0000313" key="2">
    <source>
        <dbReference type="Proteomes" id="UP000784294"/>
    </source>
</evidence>